<sequence length="181" mass="19249">MRTFVPRWLVLTVGALPLLMACSEPEPPKPETQSSLTPPESQSMLAEQPATDLLQVFKSPSCGCCEGWIEHLDSAGLSTSAQHPADLAGVKTEHGIAPQYRSCHTAVSADGYVFEGHVPARYVQAFLAEPPTGAIGLAVPGMPVGSPGMEMGDDFMPYQVLLLKHDGDAEVYARVDSAADQ</sequence>
<accession>A0A0F9UV13</accession>
<dbReference type="EMBL" id="LAZR01000104">
    <property type="protein sequence ID" value="KKN91312.1"/>
    <property type="molecule type" value="Genomic_DNA"/>
</dbReference>
<comment type="caution">
    <text evidence="2">The sequence shown here is derived from an EMBL/GenBank/DDBJ whole genome shotgun (WGS) entry which is preliminary data.</text>
</comment>
<feature type="compositionally biased region" description="Polar residues" evidence="1">
    <location>
        <begin position="31"/>
        <end position="45"/>
    </location>
</feature>
<dbReference type="AlphaFoldDB" id="A0A0F9UV13"/>
<dbReference type="InterPro" id="IPR007332">
    <property type="entry name" value="DUF411"/>
</dbReference>
<feature type="region of interest" description="Disordered" evidence="1">
    <location>
        <begin position="22"/>
        <end position="45"/>
    </location>
</feature>
<dbReference type="PROSITE" id="PS51257">
    <property type="entry name" value="PROKAR_LIPOPROTEIN"/>
    <property type="match status" value="1"/>
</dbReference>
<evidence type="ECO:0000313" key="2">
    <source>
        <dbReference type="EMBL" id="KKN91312.1"/>
    </source>
</evidence>
<dbReference type="Pfam" id="PF04214">
    <property type="entry name" value="DUF411"/>
    <property type="match status" value="1"/>
</dbReference>
<protein>
    <recommendedName>
        <fullName evidence="3">Metal-binding protein</fullName>
    </recommendedName>
</protein>
<reference evidence="2" key="1">
    <citation type="journal article" date="2015" name="Nature">
        <title>Complex archaea that bridge the gap between prokaryotes and eukaryotes.</title>
        <authorList>
            <person name="Spang A."/>
            <person name="Saw J.H."/>
            <person name="Jorgensen S.L."/>
            <person name="Zaremba-Niedzwiedzka K."/>
            <person name="Martijn J."/>
            <person name="Lind A.E."/>
            <person name="van Eijk R."/>
            <person name="Schleper C."/>
            <person name="Guy L."/>
            <person name="Ettema T.J."/>
        </authorList>
    </citation>
    <scope>NUCLEOTIDE SEQUENCE</scope>
</reference>
<gene>
    <name evidence="2" type="ORF">LCGC14_0218580</name>
</gene>
<evidence type="ECO:0008006" key="3">
    <source>
        <dbReference type="Google" id="ProtNLM"/>
    </source>
</evidence>
<evidence type="ECO:0000256" key="1">
    <source>
        <dbReference type="SAM" id="MobiDB-lite"/>
    </source>
</evidence>
<organism evidence="2">
    <name type="scientific">marine sediment metagenome</name>
    <dbReference type="NCBI Taxonomy" id="412755"/>
    <lineage>
        <taxon>unclassified sequences</taxon>
        <taxon>metagenomes</taxon>
        <taxon>ecological metagenomes</taxon>
    </lineage>
</organism>
<proteinExistence type="predicted"/>
<name>A0A0F9UV13_9ZZZZ</name>